<accession>A0A919FBE3</accession>
<organism evidence="2 3">
    <name type="scientific">Kitasatospora indigofera</name>
    <dbReference type="NCBI Taxonomy" id="67307"/>
    <lineage>
        <taxon>Bacteria</taxon>
        <taxon>Bacillati</taxon>
        <taxon>Actinomycetota</taxon>
        <taxon>Actinomycetes</taxon>
        <taxon>Kitasatosporales</taxon>
        <taxon>Streptomycetaceae</taxon>
        <taxon>Kitasatospora</taxon>
    </lineage>
</organism>
<reference evidence="2" key="1">
    <citation type="journal article" date="2014" name="Int. J. Syst. Evol. Microbiol.">
        <title>Complete genome sequence of Corynebacterium casei LMG S-19264T (=DSM 44701T), isolated from a smear-ripened cheese.</title>
        <authorList>
            <consortium name="US DOE Joint Genome Institute (JGI-PGF)"/>
            <person name="Walter F."/>
            <person name="Albersmeier A."/>
            <person name="Kalinowski J."/>
            <person name="Ruckert C."/>
        </authorList>
    </citation>
    <scope>NUCLEOTIDE SEQUENCE</scope>
    <source>
        <strain evidence="2">JCM 4646</strain>
    </source>
</reference>
<sequence>MTEQLTDHADQVETCHPDLLTTDLPAGGADDRALARAAADGVAGGRTTARPPHGTPRPDDPEERLPSHAPDPGPTPRDRTQSRTRCGWQAAGGV</sequence>
<evidence type="ECO:0000313" key="2">
    <source>
        <dbReference type="EMBL" id="GHH59243.1"/>
    </source>
</evidence>
<name>A0A919FBE3_9ACTN</name>
<feature type="compositionally biased region" description="Basic and acidic residues" evidence="1">
    <location>
        <begin position="1"/>
        <end position="16"/>
    </location>
</feature>
<protein>
    <submittedName>
        <fullName evidence="2">Uncharacterized protein</fullName>
    </submittedName>
</protein>
<dbReference type="Proteomes" id="UP000617734">
    <property type="component" value="Unassembled WGS sequence"/>
</dbReference>
<reference evidence="2" key="2">
    <citation type="submission" date="2020-09" db="EMBL/GenBank/DDBJ databases">
        <authorList>
            <person name="Sun Q."/>
            <person name="Ohkuma M."/>
        </authorList>
    </citation>
    <scope>NUCLEOTIDE SEQUENCE</scope>
    <source>
        <strain evidence="2">JCM 4646</strain>
    </source>
</reference>
<comment type="caution">
    <text evidence="2">The sequence shown here is derived from an EMBL/GenBank/DDBJ whole genome shotgun (WGS) entry which is preliminary data.</text>
</comment>
<feature type="region of interest" description="Disordered" evidence="1">
    <location>
        <begin position="1"/>
        <end position="94"/>
    </location>
</feature>
<dbReference type="EMBL" id="BNBO01000001">
    <property type="protein sequence ID" value="GHH59243.1"/>
    <property type="molecule type" value="Genomic_DNA"/>
</dbReference>
<evidence type="ECO:0000313" key="3">
    <source>
        <dbReference type="Proteomes" id="UP000617734"/>
    </source>
</evidence>
<gene>
    <name evidence="2" type="ORF">GCM10018781_02110</name>
</gene>
<keyword evidence="3" id="KW-1185">Reference proteome</keyword>
<evidence type="ECO:0000256" key="1">
    <source>
        <dbReference type="SAM" id="MobiDB-lite"/>
    </source>
</evidence>
<feature type="compositionally biased region" description="Basic and acidic residues" evidence="1">
    <location>
        <begin position="56"/>
        <end position="66"/>
    </location>
</feature>
<feature type="compositionally biased region" description="Low complexity" evidence="1">
    <location>
        <begin position="35"/>
        <end position="50"/>
    </location>
</feature>
<proteinExistence type="predicted"/>
<dbReference type="AlphaFoldDB" id="A0A919FBE3"/>